<dbReference type="SUPFAM" id="SSF55811">
    <property type="entry name" value="Nudix"/>
    <property type="match status" value="1"/>
</dbReference>
<reference evidence="10" key="1">
    <citation type="submission" date="2019-12" db="EMBL/GenBank/DDBJ databases">
        <authorList>
            <person name="Awala S.I."/>
            <person name="Rhee S.K."/>
        </authorList>
    </citation>
    <scope>NUCLEOTIDE SEQUENCE [LARGE SCALE GENOMIC DNA]</scope>
    <source>
        <strain evidence="10">IM1</strain>
    </source>
</reference>
<evidence type="ECO:0000313" key="10">
    <source>
        <dbReference type="Proteomes" id="UP000503004"/>
    </source>
</evidence>
<keyword evidence="5" id="KW-0378">Hydrolase</keyword>
<evidence type="ECO:0000256" key="7">
    <source>
        <dbReference type="ARBA" id="ARBA00032272"/>
    </source>
</evidence>
<dbReference type="RefSeq" id="WP_169601693.1">
    <property type="nucleotide sequence ID" value="NZ_CP046565.1"/>
</dbReference>
<dbReference type="PROSITE" id="PS51462">
    <property type="entry name" value="NUDIX"/>
    <property type="match status" value="1"/>
</dbReference>
<dbReference type="GO" id="GO:0006753">
    <property type="term" value="P:nucleoside phosphate metabolic process"/>
    <property type="evidence" value="ECO:0007669"/>
    <property type="project" value="TreeGrafter"/>
</dbReference>
<keyword evidence="10" id="KW-1185">Reference proteome</keyword>
<comment type="cofactor">
    <cofactor evidence="2">
        <name>Mg(2+)</name>
        <dbReference type="ChEBI" id="CHEBI:18420"/>
    </cofactor>
</comment>
<evidence type="ECO:0000256" key="5">
    <source>
        <dbReference type="ARBA" id="ARBA00022801"/>
    </source>
</evidence>
<dbReference type="GO" id="GO:0019693">
    <property type="term" value="P:ribose phosphate metabolic process"/>
    <property type="evidence" value="ECO:0007669"/>
    <property type="project" value="TreeGrafter"/>
</dbReference>
<dbReference type="GO" id="GO:0005829">
    <property type="term" value="C:cytosol"/>
    <property type="evidence" value="ECO:0007669"/>
    <property type="project" value="TreeGrafter"/>
</dbReference>
<protein>
    <recommendedName>
        <fullName evidence="4">GDP-mannose pyrophosphatase</fullName>
    </recommendedName>
    <alternativeName>
        <fullName evidence="6">GDP-mannose hydrolase</fullName>
    </alternativeName>
    <alternativeName>
        <fullName evidence="7">GDPMK</fullName>
    </alternativeName>
</protein>
<dbReference type="GO" id="GO:0016787">
    <property type="term" value="F:hydrolase activity"/>
    <property type="evidence" value="ECO:0007669"/>
    <property type="project" value="UniProtKB-KW"/>
</dbReference>
<evidence type="ECO:0000256" key="4">
    <source>
        <dbReference type="ARBA" id="ARBA00016377"/>
    </source>
</evidence>
<comment type="catalytic activity">
    <reaction evidence="1">
        <text>GDP-alpha-D-mannose + H2O = alpha-D-mannose 1-phosphate + GMP + 2 H(+)</text>
        <dbReference type="Rhea" id="RHEA:27978"/>
        <dbReference type="ChEBI" id="CHEBI:15377"/>
        <dbReference type="ChEBI" id="CHEBI:15378"/>
        <dbReference type="ChEBI" id="CHEBI:57527"/>
        <dbReference type="ChEBI" id="CHEBI:58115"/>
        <dbReference type="ChEBI" id="CHEBI:58409"/>
    </reaction>
</comment>
<dbReference type="KEGG" id="metu:GNH96_01710"/>
<dbReference type="Pfam" id="PF00293">
    <property type="entry name" value="NUDIX"/>
    <property type="match status" value="1"/>
</dbReference>
<comment type="similarity">
    <text evidence="3">Belongs to the Nudix hydrolase family. NudK subfamily.</text>
</comment>
<proteinExistence type="inferred from homology"/>
<dbReference type="InterPro" id="IPR000086">
    <property type="entry name" value="NUDIX_hydrolase_dom"/>
</dbReference>
<dbReference type="Proteomes" id="UP000503004">
    <property type="component" value="Chromosome"/>
</dbReference>
<name>A0A858Q4P8_9GAMM</name>
<dbReference type="PANTHER" id="PTHR11839">
    <property type="entry name" value="UDP/ADP-SUGAR PYROPHOSPHATASE"/>
    <property type="match status" value="1"/>
</dbReference>
<gene>
    <name evidence="9" type="ORF">GNH96_01710</name>
</gene>
<feature type="domain" description="Nudix hydrolase" evidence="8">
    <location>
        <begin position="43"/>
        <end position="171"/>
    </location>
</feature>
<evidence type="ECO:0000256" key="2">
    <source>
        <dbReference type="ARBA" id="ARBA00001946"/>
    </source>
</evidence>
<dbReference type="CDD" id="cd24161">
    <property type="entry name" value="NUDIX_ADPRase_Ndx2"/>
    <property type="match status" value="1"/>
</dbReference>
<dbReference type="AlphaFoldDB" id="A0A858Q4P8"/>
<dbReference type="EMBL" id="CP046565">
    <property type="protein sequence ID" value="QJD28801.1"/>
    <property type="molecule type" value="Genomic_DNA"/>
</dbReference>
<dbReference type="PANTHER" id="PTHR11839:SF18">
    <property type="entry name" value="NUDIX HYDROLASE DOMAIN-CONTAINING PROTEIN"/>
    <property type="match status" value="1"/>
</dbReference>
<evidence type="ECO:0000256" key="3">
    <source>
        <dbReference type="ARBA" id="ARBA00007275"/>
    </source>
</evidence>
<dbReference type="InterPro" id="IPR015797">
    <property type="entry name" value="NUDIX_hydrolase-like_dom_sf"/>
</dbReference>
<evidence type="ECO:0000259" key="8">
    <source>
        <dbReference type="PROSITE" id="PS51462"/>
    </source>
</evidence>
<evidence type="ECO:0000256" key="6">
    <source>
        <dbReference type="ARBA" id="ARBA00032162"/>
    </source>
</evidence>
<accession>A0A858Q4P8</accession>
<organism evidence="9 10">
    <name type="scientific">Methylococcus geothermalis</name>
    <dbReference type="NCBI Taxonomy" id="2681310"/>
    <lineage>
        <taxon>Bacteria</taxon>
        <taxon>Pseudomonadati</taxon>
        <taxon>Pseudomonadota</taxon>
        <taxon>Gammaproteobacteria</taxon>
        <taxon>Methylococcales</taxon>
        <taxon>Methylococcaceae</taxon>
        <taxon>Methylococcus</taxon>
    </lineage>
</organism>
<evidence type="ECO:0000313" key="9">
    <source>
        <dbReference type="EMBL" id="QJD28801.1"/>
    </source>
</evidence>
<sequence>MAESNPWRLLSRREIYDNPWIHLDEDQVVNPGGGISLYGRIHFKNQAVGIIPLDGQGNTWLVGQYRYVPDAWFWEIPMGGSPAGESLWESARRELKEETGLSAASWRLLMRLHTSNSVTDEEGFVFVAEDLEEGEPAFEETEDLRIWKLPLADAVGMVMSGEITDAISVAGLLRLAIAHS</sequence>
<evidence type="ECO:0000256" key="1">
    <source>
        <dbReference type="ARBA" id="ARBA00000847"/>
    </source>
</evidence>
<dbReference type="Gene3D" id="3.90.79.10">
    <property type="entry name" value="Nucleoside Triphosphate Pyrophosphohydrolase"/>
    <property type="match status" value="1"/>
</dbReference>